<reference evidence="5 6" key="1">
    <citation type="journal article" date="2019" name="Genome Biol. Evol.">
        <title>Day and night: Metabolic profiles and evolutionary relationships of six axenic non-marine cyanobacteria.</title>
        <authorList>
            <person name="Will S.E."/>
            <person name="Henke P."/>
            <person name="Boedeker C."/>
            <person name="Huang S."/>
            <person name="Brinkmann H."/>
            <person name="Rohde M."/>
            <person name="Jarek M."/>
            <person name="Friedl T."/>
            <person name="Seufert S."/>
            <person name="Schumacher M."/>
            <person name="Overmann J."/>
            <person name="Neumann-Schaal M."/>
            <person name="Petersen J."/>
        </authorList>
    </citation>
    <scope>NUCLEOTIDE SEQUENCE [LARGE SCALE GENOMIC DNA]</scope>
    <source>
        <strain evidence="5 6">SAG 39.79</strain>
    </source>
</reference>
<dbReference type="InterPro" id="IPR009057">
    <property type="entry name" value="Homeodomain-like_sf"/>
</dbReference>
<dbReference type="PROSITE" id="PS01124">
    <property type="entry name" value="HTH_ARAC_FAMILY_2"/>
    <property type="match status" value="1"/>
</dbReference>
<name>A0AB37UQY1_9CYAN</name>
<gene>
    <name evidence="5" type="ORF">DSM107010_10510</name>
</gene>
<keyword evidence="2" id="KW-0238">DNA-binding</keyword>
<dbReference type="GO" id="GO:0003700">
    <property type="term" value="F:DNA-binding transcription factor activity"/>
    <property type="evidence" value="ECO:0007669"/>
    <property type="project" value="InterPro"/>
</dbReference>
<dbReference type="Gene3D" id="1.10.10.60">
    <property type="entry name" value="Homeodomain-like"/>
    <property type="match status" value="2"/>
</dbReference>
<dbReference type="InterPro" id="IPR020449">
    <property type="entry name" value="Tscrpt_reg_AraC-type_HTH"/>
</dbReference>
<evidence type="ECO:0000256" key="1">
    <source>
        <dbReference type="ARBA" id="ARBA00023015"/>
    </source>
</evidence>
<evidence type="ECO:0000313" key="5">
    <source>
        <dbReference type="EMBL" id="RUT13776.1"/>
    </source>
</evidence>
<dbReference type="Proteomes" id="UP000282574">
    <property type="component" value="Unassembled WGS sequence"/>
</dbReference>
<evidence type="ECO:0000256" key="3">
    <source>
        <dbReference type="ARBA" id="ARBA00023163"/>
    </source>
</evidence>
<dbReference type="Pfam" id="PF12833">
    <property type="entry name" value="HTH_18"/>
    <property type="match status" value="1"/>
</dbReference>
<dbReference type="SMART" id="SM00342">
    <property type="entry name" value="HTH_ARAC"/>
    <property type="match status" value="1"/>
</dbReference>
<dbReference type="PRINTS" id="PR00032">
    <property type="entry name" value="HTHARAC"/>
</dbReference>
<dbReference type="PROSITE" id="PS00041">
    <property type="entry name" value="HTH_ARAC_FAMILY_1"/>
    <property type="match status" value="1"/>
</dbReference>
<dbReference type="PANTHER" id="PTHR47893">
    <property type="entry name" value="REGULATORY PROTEIN PCHR"/>
    <property type="match status" value="1"/>
</dbReference>
<accession>A0AB37UQY1</accession>
<dbReference type="InterPro" id="IPR018062">
    <property type="entry name" value="HTH_AraC-typ_CS"/>
</dbReference>
<proteinExistence type="predicted"/>
<comment type="caution">
    <text evidence="5">The sequence shown here is derived from an EMBL/GenBank/DDBJ whole genome shotgun (WGS) entry which is preliminary data.</text>
</comment>
<evidence type="ECO:0000256" key="2">
    <source>
        <dbReference type="ARBA" id="ARBA00023125"/>
    </source>
</evidence>
<dbReference type="GO" id="GO:0043565">
    <property type="term" value="F:sequence-specific DNA binding"/>
    <property type="evidence" value="ECO:0007669"/>
    <property type="project" value="InterPro"/>
</dbReference>
<dbReference type="SUPFAM" id="SSF46689">
    <property type="entry name" value="Homeodomain-like"/>
    <property type="match status" value="2"/>
</dbReference>
<dbReference type="AlphaFoldDB" id="A0AB37UQY1"/>
<organism evidence="5 6">
    <name type="scientific">Chroococcidiopsis cubana SAG 39.79</name>
    <dbReference type="NCBI Taxonomy" id="388085"/>
    <lineage>
        <taxon>Bacteria</taxon>
        <taxon>Bacillati</taxon>
        <taxon>Cyanobacteriota</taxon>
        <taxon>Cyanophyceae</taxon>
        <taxon>Chroococcidiopsidales</taxon>
        <taxon>Chroococcidiopsidaceae</taxon>
        <taxon>Chroococcidiopsis</taxon>
    </lineage>
</organism>
<dbReference type="PANTHER" id="PTHR47893:SF1">
    <property type="entry name" value="REGULATORY PROTEIN PCHR"/>
    <property type="match status" value="1"/>
</dbReference>
<keyword evidence="6" id="KW-1185">Reference proteome</keyword>
<keyword evidence="1" id="KW-0805">Transcription regulation</keyword>
<dbReference type="EMBL" id="RSCK01000005">
    <property type="protein sequence ID" value="RUT13776.1"/>
    <property type="molecule type" value="Genomic_DNA"/>
</dbReference>
<protein>
    <submittedName>
        <fullName evidence="5">AraC family transcriptional regulator</fullName>
    </submittedName>
</protein>
<keyword evidence="3" id="KW-0804">Transcription</keyword>
<dbReference type="RefSeq" id="WP_106167062.1">
    <property type="nucleotide sequence ID" value="NZ_JAVKZF010000001.1"/>
</dbReference>
<dbReference type="InterPro" id="IPR018060">
    <property type="entry name" value="HTH_AraC"/>
</dbReference>
<evidence type="ECO:0000313" key="6">
    <source>
        <dbReference type="Proteomes" id="UP000282574"/>
    </source>
</evidence>
<feature type="domain" description="HTH araC/xylS-type" evidence="4">
    <location>
        <begin position="228"/>
        <end position="326"/>
    </location>
</feature>
<sequence>MTLIFTQSDWDGLHEQAPVTCPDNIILDEFEEITGVPDYLGQGYGWGTELLPGVWLNFEDIEYRQDLGVKVSAHKHPIQMTIFLSGFLDCNIHPTFDRTCSYLSGSGISPAYLEQYRDPQHLTFVNIEIEPDVMESFFLNDRLRQSDPVKQLFKGEDWKVSFYPQVTPAMRSLALQMWNAPYRGAAKRMYLQGKVFELLAMHLDLIAEDGTRNQSAPRLKPETIARLHYAREILTTQFAQPLSLPQLAQQVGLTHRSLQRGFQTLFSMTVMDYLQQRRLEQAKQLLRQGDRTVAEVAMRVGYGHLGNFASAFKRRFGITPSQCLAGKRAIKAD</sequence>
<dbReference type="InterPro" id="IPR053142">
    <property type="entry name" value="PchR_regulatory_protein"/>
</dbReference>
<evidence type="ECO:0000259" key="4">
    <source>
        <dbReference type="PROSITE" id="PS01124"/>
    </source>
</evidence>